<accession>A0ABT1CQI0</accession>
<keyword evidence="1" id="KW-0812">Transmembrane</keyword>
<organism evidence="2 3">
    <name type="scientific">Hoeflea alexandrii</name>
    <dbReference type="NCBI Taxonomy" id="288436"/>
    <lineage>
        <taxon>Bacteria</taxon>
        <taxon>Pseudomonadati</taxon>
        <taxon>Pseudomonadota</taxon>
        <taxon>Alphaproteobacteria</taxon>
        <taxon>Hyphomicrobiales</taxon>
        <taxon>Rhizobiaceae</taxon>
        <taxon>Hoeflea</taxon>
    </lineage>
</organism>
<evidence type="ECO:0000256" key="1">
    <source>
        <dbReference type="SAM" id="Phobius"/>
    </source>
</evidence>
<name>A0ABT1CQI0_9HYPH</name>
<reference evidence="2 3" key="1">
    <citation type="submission" date="2020-01" db="EMBL/GenBank/DDBJ databases">
        <title>Genomes of bacteria type strains.</title>
        <authorList>
            <person name="Chen J."/>
            <person name="Zhu S."/>
            <person name="Yang J."/>
        </authorList>
    </citation>
    <scope>NUCLEOTIDE SEQUENCE [LARGE SCALE GENOMIC DNA]</scope>
    <source>
        <strain evidence="2 3">DSM 16655</strain>
    </source>
</reference>
<keyword evidence="3" id="KW-1185">Reference proteome</keyword>
<dbReference type="Pfam" id="PF04964">
    <property type="entry name" value="Flp_Fap"/>
    <property type="match status" value="1"/>
</dbReference>
<dbReference type="EMBL" id="JAAAML010000002">
    <property type="protein sequence ID" value="MCO6408450.1"/>
    <property type="molecule type" value="Genomic_DNA"/>
</dbReference>
<dbReference type="RefSeq" id="WP_152011380.1">
    <property type="nucleotide sequence ID" value="NZ_CP159480.1"/>
</dbReference>
<keyword evidence="1" id="KW-1133">Transmembrane helix</keyword>
<proteinExistence type="predicted"/>
<dbReference type="Proteomes" id="UP001320715">
    <property type="component" value="Unassembled WGS sequence"/>
</dbReference>
<dbReference type="InterPro" id="IPR007047">
    <property type="entry name" value="Flp_Fap"/>
</dbReference>
<evidence type="ECO:0000313" key="3">
    <source>
        <dbReference type="Proteomes" id="UP001320715"/>
    </source>
</evidence>
<gene>
    <name evidence="2" type="ORF">GTW23_09720</name>
</gene>
<protein>
    <submittedName>
        <fullName evidence="2">Flp family type IVb pilin</fullName>
    </submittedName>
</protein>
<comment type="caution">
    <text evidence="2">The sequence shown here is derived from an EMBL/GenBank/DDBJ whole genome shotgun (WGS) entry which is preliminary data.</text>
</comment>
<evidence type="ECO:0000313" key="2">
    <source>
        <dbReference type="EMBL" id="MCO6408450.1"/>
    </source>
</evidence>
<feature type="transmembrane region" description="Helical" evidence="1">
    <location>
        <begin position="20"/>
        <end position="42"/>
    </location>
</feature>
<keyword evidence="1" id="KW-0472">Membrane</keyword>
<sequence>MKSLFCRFIEDRSGVTAVEYGLIAALIATAMISGASILGNALDASMNSTANHLKNSM</sequence>